<reference evidence="1 2" key="1">
    <citation type="submission" date="2016-10" db="EMBL/GenBank/DDBJ databases">
        <authorList>
            <person name="de Groot N.N."/>
        </authorList>
    </citation>
    <scope>NUCLEOTIDE SEQUENCE [LARGE SCALE GENOMIC DNA]</scope>
    <source>
        <strain evidence="1 2">ATCC 43154</strain>
    </source>
</reference>
<evidence type="ECO:0000313" key="1">
    <source>
        <dbReference type="EMBL" id="SFM26469.1"/>
    </source>
</evidence>
<evidence type="ECO:0008006" key="3">
    <source>
        <dbReference type="Google" id="ProtNLM"/>
    </source>
</evidence>
<name>A0A1I4PFD9_9BURK</name>
<protein>
    <recommendedName>
        <fullName evidence="3">Glycerophosphoryl diester phosphodiesterase</fullName>
    </recommendedName>
</protein>
<evidence type="ECO:0000313" key="2">
    <source>
        <dbReference type="Proteomes" id="UP000199470"/>
    </source>
</evidence>
<dbReference type="CDD" id="cd08584">
    <property type="entry name" value="PI-PLCc_GDPD_SF_unchar2"/>
    <property type="match status" value="1"/>
</dbReference>
<gene>
    <name evidence="1" type="ORF">SAMN02982985_03385</name>
</gene>
<dbReference type="RefSeq" id="WP_093388873.1">
    <property type="nucleotide sequence ID" value="NZ_FOTW01000016.1"/>
</dbReference>
<dbReference type="STRING" id="758825.SAMN02982985_03385"/>
<sequence>MNLISHRRNTLAQLRETPPQHGVEIDIRSHGDRLILQHDALAPGEPLAPWLAEYRHGTLILNVKEEGLEGPLIDMMRSHGIADYFFLDQSFPFLVKWARAGERRCAVRVSEYESIDTALALAGRIDWVWVDCFTRFPLDGAAARRLRQAGFKLCLVSPELQGREAAGGIAALAALLAEQGIAADAVCTKRPDLWRAPNPAAARP</sequence>
<dbReference type="EMBL" id="FOTW01000016">
    <property type="protein sequence ID" value="SFM26469.1"/>
    <property type="molecule type" value="Genomic_DNA"/>
</dbReference>
<dbReference type="AlphaFoldDB" id="A0A1I4PFD9"/>
<proteinExistence type="predicted"/>
<keyword evidence="2" id="KW-1185">Reference proteome</keyword>
<dbReference type="Proteomes" id="UP000199470">
    <property type="component" value="Unassembled WGS sequence"/>
</dbReference>
<organism evidence="1 2">
    <name type="scientific">Rugamonas rubra</name>
    <dbReference type="NCBI Taxonomy" id="758825"/>
    <lineage>
        <taxon>Bacteria</taxon>
        <taxon>Pseudomonadati</taxon>
        <taxon>Pseudomonadota</taxon>
        <taxon>Betaproteobacteria</taxon>
        <taxon>Burkholderiales</taxon>
        <taxon>Oxalobacteraceae</taxon>
        <taxon>Telluria group</taxon>
        <taxon>Rugamonas</taxon>
    </lineage>
</organism>
<accession>A0A1I4PFD9</accession>
<dbReference type="OrthoDB" id="9810159at2"/>